<sequence>MKCKGVSSPTFLLVATFGAAVVRAGLLYVPSVDNYGRRTVTARSENEGKTSNGGITGAVVGGVVGLLALSVLAWSFYARRTRNTPVVNTNSSATTDPELDQLPKYQQMDPNQDGKGNHAGASAPVLDTGNESPELPKYSRDPPPPQQEESTGATGRSSIAK</sequence>
<comment type="caution">
    <text evidence="3">The sequence shown here is derived from an EMBL/GenBank/DDBJ whole genome shotgun (WGS) entry which is preliminary data.</text>
</comment>
<accession>A0AA39Z8I2</accession>
<evidence type="ECO:0000313" key="4">
    <source>
        <dbReference type="Proteomes" id="UP001174997"/>
    </source>
</evidence>
<gene>
    <name evidence="3" type="ORF">QBC41DRAFT_327836</name>
</gene>
<name>A0AA39Z8I2_9PEZI</name>
<evidence type="ECO:0000313" key="3">
    <source>
        <dbReference type="EMBL" id="KAK0665502.1"/>
    </source>
</evidence>
<evidence type="ECO:0000256" key="1">
    <source>
        <dbReference type="SAM" id="MobiDB-lite"/>
    </source>
</evidence>
<dbReference type="AlphaFoldDB" id="A0AA39Z8I2"/>
<feature type="compositionally biased region" description="Polar residues" evidence="1">
    <location>
        <begin position="83"/>
        <end position="95"/>
    </location>
</feature>
<feature type="compositionally biased region" description="Polar residues" evidence="1">
    <location>
        <begin position="147"/>
        <end position="161"/>
    </location>
</feature>
<evidence type="ECO:0000256" key="2">
    <source>
        <dbReference type="SAM" id="Phobius"/>
    </source>
</evidence>
<keyword evidence="2" id="KW-1133">Transmembrane helix</keyword>
<reference evidence="3" key="1">
    <citation type="submission" date="2023-06" db="EMBL/GenBank/DDBJ databases">
        <title>Genome-scale phylogeny and comparative genomics of the fungal order Sordariales.</title>
        <authorList>
            <consortium name="Lawrence Berkeley National Laboratory"/>
            <person name="Hensen N."/>
            <person name="Bonometti L."/>
            <person name="Westerberg I."/>
            <person name="Brannstrom I.O."/>
            <person name="Guillou S."/>
            <person name="Cros-Aarteil S."/>
            <person name="Calhoun S."/>
            <person name="Haridas S."/>
            <person name="Kuo A."/>
            <person name="Mondo S."/>
            <person name="Pangilinan J."/>
            <person name="Riley R."/>
            <person name="Labutti K."/>
            <person name="Andreopoulos B."/>
            <person name="Lipzen A."/>
            <person name="Chen C."/>
            <person name="Yanf M."/>
            <person name="Daum C."/>
            <person name="Ng V."/>
            <person name="Clum A."/>
            <person name="Steindorff A."/>
            <person name="Ohm R."/>
            <person name="Martin F."/>
            <person name="Silar P."/>
            <person name="Natvig D."/>
            <person name="Lalanne C."/>
            <person name="Gautier V."/>
            <person name="Ament-Velasquez S.L."/>
            <person name="Kruys A."/>
            <person name="Hutchinson M.I."/>
            <person name="Powell A.J."/>
            <person name="Barry K."/>
            <person name="Miller A.N."/>
            <person name="Grigoriev I.V."/>
            <person name="Debuchy R."/>
            <person name="Gladieux P."/>
            <person name="Thoren M.H."/>
            <person name="Johannesson H."/>
        </authorList>
    </citation>
    <scope>NUCLEOTIDE SEQUENCE</scope>
    <source>
        <strain evidence="3">CBS 307.81</strain>
    </source>
</reference>
<protein>
    <submittedName>
        <fullName evidence="3">Uncharacterized protein</fullName>
    </submittedName>
</protein>
<dbReference type="Proteomes" id="UP001174997">
    <property type="component" value="Unassembled WGS sequence"/>
</dbReference>
<proteinExistence type="predicted"/>
<feature type="region of interest" description="Disordered" evidence="1">
    <location>
        <begin position="83"/>
        <end position="161"/>
    </location>
</feature>
<keyword evidence="2" id="KW-0812">Transmembrane</keyword>
<organism evidence="3 4">
    <name type="scientific">Cercophora samala</name>
    <dbReference type="NCBI Taxonomy" id="330535"/>
    <lineage>
        <taxon>Eukaryota</taxon>
        <taxon>Fungi</taxon>
        <taxon>Dikarya</taxon>
        <taxon>Ascomycota</taxon>
        <taxon>Pezizomycotina</taxon>
        <taxon>Sordariomycetes</taxon>
        <taxon>Sordariomycetidae</taxon>
        <taxon>Sordariales</taxon>
        <taxon>Lasiosphaeriaceae</taxon>
        <taxon>Cercophora</taxon>
    </lineage>
</organism>
<keyword evidence="4" id="KW-1185">Reference proteome</keyword>
<dbReference type="EMBL" id="JAULSY010000109">
    <property type="protein sequence ID" value="KAK0665502.1"/>
    <property type="molecule type" value="Genomic_DNA"/>
</dbReference>
<keyword evidence="2" id="KW-0472">Membrane</keyword>
<feature type="transmembrane region" description="Helical" evidence="2">
    <location>
        <begin position="55"/>
        <end position="77"/>
    </location>
</feature>